<reference evidence="1 2" key="1">
    <citation type="submission" date="2016-10" db="EMBL/GenBank/DDBJ databases">
        <authorList>
            <person name="de Groot N.N."/>
        </authorList>
    </citation>
    <scope>NUCLEOTIDE SEQUENCE [LARGE SCALE GENOMIC DNA]</scope>
    <source>
        <strain evidence="1 2">DSM 18610</strain>
    </source>
</reference>
<dbReference type="Proteomes" id="UP000199572">
    <property type="component" value="Unassembled WGS sequence"/>
</dbReference>
<dbReference type="AlphaFoldDB" id="A0A1H9JAR3"/>
<sequence>METDLIIAAIDKIHQKANQALVHKDANDFVSHFDDSLNYTDAAGASLSKKQLLTSLERSFRNIKSYQTSHYRIKSTEEDGIFTEKIARKSILIKPNLLLFSKKHTIQTEEINHWKNINGDWKIIAVEIVLEEKY</sequence>
<dbReference type="RefSeq" id="WP_090880213.1">
    <property type="nucleotide sequence ID" value="NZ_FOGG01000001.1"/>
</dbReference>
<dbReference type="SUPFAM" id="SSF54427">
    <property type="entry name" value="NTF2-like"/>
    <property type="match status" value="1"/>
</dbReference>
<dbReference type="InterPro" id="IPR032710">
    <property type="entry name" value="NTF2-like_dom_sf"/>
</dbReference>
<proteinExistence type="predicted"/>
<dbReference type="EMBL" id="FOGG01000001">
    <property type="protein sequence ID" value="SEQ83950.1"/>
    <property type="molecule type" value="Genomic_DNA"/>
</dbReference>
<name>A0A1H9JAR3_9SPHI</name>
<dbReference type="OrthoDB" id="764870at2"/>
<gene>
    <name evidence="1" type="ORF">SAMN04488023_101283</name>
</gene>
<accession>A0A1H9JAR3</accession>
<dbReference type="Gene3D" id="3.10.450.50">
    <property type="match status" value="1"/>
</dbReference>
<protein>
    <recommendedName>
        <fullName evidence="3">DUF4440 domain-containing protein</fullName>
    </recommendedName>
</protein>
<organism evidence="1 2">
    <name type="scientific">Pedobacter rhizosphaerae</name>
    <dbReference type="NCBI Taxonomy" id="390241"/>
    <lineage>
        <taxon>Bacteria</taxon>
        <taxon>Pseudomonadati</taxon>
        <taxon>Bacteroidota</taxon>
        <taxon>Sphingobacteriia</taxon>
        <taxon>Sphingobacteriales</taxon>
        <taxon>Sphingobacteriaceae</taxon>
        <taxon>Pedobacter</taxon>
    </lineage>
</organism>
<evidence type="ECO:0008006" key="3">
    <source>
        <dbReference type="Google" id="ProtNLM"/>
    </source>
</evidence>
<evidence type="ECO:0000313" key="2">
    <source>
        <dbReference type="Proteomes" id="UP000199572"/>
    </source>
</evidence>
<keyword evidence="2" id="KW-1185">Reference proteome</keyword>
<evidence type="ECO:0000313" key="1">
    <source>
        <dbReference type="EMBL" id="SEQ83950.1"/>
    </source>
</evidence>
<dbReference type="STRING" id="390241.SAMN04488023_101283"/>